<dbReference type="AlphaFoldDB" id="A0A6J6Z387"/>
<protein>
    <submittedName>
        <fullName evidence="3">Unannotated protein</fullName>
    </submittedName>
</protein>
<evidence type="ECO:0000313" key="2">
    <source>
        <dbReference type="EMBL" id="CAB4724320.1"/>
    </source>
</evidence>
<dbReference type="Pfam" id="PF01458">
    <property type="entry name" value="SUFBD_core"/>
    <property type="match status" value="1"/>
</dbReference>
<feature type="domain" description="SUF system FeS cluster assembly SufBD core" evidence="1">
    <location>
        <begin position="163"/>
        <end position="390"/>
    </location>
</feature>
<reference evidence="3" key="1">
    <citation type="submission" date="2020-05" db="EMBL/GenBank/DDBJ databases">
        <authorList>
            <person name="Chiriac C."/>
            <person name="Salcher M."/>
            <person name="Ghai R."/>
            <person name="Kavagutti S V."/>
        </authorList>
    </citation>
    <scope>NUCLEOTIDE SEQUENCE</scope>
</reference>
<sequence>MSSPTFTPDTAAALGGPSWLLARRIAAAEAFAASPLPSKEEEVWRYSRIGELDLERYATVAEAPADRHVAASSVASPAARLVLVDGFLVDSEIDPALAAAGVYVGRLIHAPGADLLLGSVMTEPTDVFALMNDAFAREPIAIVVPRGVTVERPVVIEHHVARGGAAVFPRLVVLAHDDADVRVLEVFRSGESTALVVPIVEIVASPTARVGYLGVQQLGASTWQLGSVVARAEASSTVHVSAAGLGGDYARVRTDCRLIGRGATGMLTSLYFGSGEQMLDFRTFQDHAAPDTSSTLLFKGVVDDKSASVYTGLIRVRKNARGTNALQTNRNIKLSEQAWAESVPNLEIENNDVRCKHESAVSPIDADQRFYLESRGVPPQVAERLVVAGFFDEVLARLPVPEARVALAGSIAAKLDAHEGVR</sequence>
<dbReference type="EMBL" id="CAFBOS010000032">
    <property type="protein sequence ID" value="CAB4986895.1"/>
    <property type="molecule type" value="Genomic_DNA"/>
</dbReference>
<dbReference type="InterPro" id="IPR055346">
    <property type="entry name" value="Fe-S_cluster_assembly_SufBD"/>
</dbReference>
<evidence type="ECO:0000313" key="3">
    <source>
        <dbReference type="EMBL" id="CAB4815215.1"/>
    </source>
</evidence>
<dbReference type="PANTHER" id="PTHR43575:SF1">
    <property type="entry name" value="PROTEIN ABCI7, CHLOROPLASTIC"/>
    <property type="match status" value="1"/>
</dbReference>
<dbReference type="InterPro" id="IPR037284">
    <property type="entry name" value="SUF_FeS_clus_asmbl_SufBD_sf"/>
</dbReference>
<dbReference type="EMBL" id="CAFBMH010000068">
    <property type="protein sequence ID" value="CAB4915351.1"/>
    <property type="molecule type" value="Genomic_DNA"/>
</dbReference>
<dbReference type="EMBL" id="CAEZYR010000001">
    <property type="protein sequence ID" value="CAB4724320.1"/>
    <property type="molecule type" value="Genomic_DNA"/>
</dbReference>
<dbReference type="InterPro" id="IPR000825">
    <property type="entry name" value="SUF_FeS_clus_asmbl_SufBD_core"/>
</dbReference>
<name>A0A6J6Z387_9ZZZZ</name>
<gene>
    <name evidence="2" type="ORF">UFOPK2754_00029</name>
    <name evidence="3" type="ORF">UFOPK3139_00297</name>
    <name evidence="4" type="ORF">UFOPK3543_01776</name>
    <name evidence="5" type="ORF">UFOPK3967_00750</name>
</gene>
<evidence type="ECO:0000313" key="4">
    <source>
        <dbReference type="EMBL" id="CAB4915351.1"/>
    </source>
</evidence>
<dbReference type="GO" id="GO:0016226">
    <property type="term" value="P:iron-sulfur cluster assembly"/>
    <property type="evidence" value="ECO:0007669"/>
    <property type="project" value="InterPro"/>
</dbReference>
<proteinExistence type="predicted"/>
<evidence type="ECO:0000259" key="1">
    <source>
        <dbReference type="Pfam" id="PF01458"/>
    </source>
</evidence>
<dbReference type="PANTHER" id="PTHR43575">
    <property type="entry name" value="PROTEIN ABCI7, CHLOROPLASTIC"/>
    <property type="match status" value="1"/>
</dbReference>
<dbReference type="SUPFAM" id="SSF101960">
    <property type="entry name" value="Stabilizer of iron transporter SufD"/>
    <property type="match status" value="1"/>
</dbReference>
<evidence type="ECO:0000313" key="5">
    <source>
        <dbReference type="EMBL" id="CAB4986895.1"/>
    </source>
</evidence>
<accession>A0A6J6Z387</accession>
<organism evidence="3">
    <name type="scientific">freshwater metagenome</name>
    <dbReference type="NCBI Taxonomy" id="449393"/>
    <lineage>
        <taxon>unclassified sequences</taxon>
        <taxon>metagenomes</taxon>
        <taxon>ecological metagenomes</taxon>
    </lineage>
</organism>
<dbReference type="EMBL" id="CAFABA010000007">
    <property type="protein sequence ID" value="CAB4815215.1"/>
    <property type="molecule type" value="Genomic_DNA"/>
</dbReference>